<reference evidence="4 5" key="1">
    <citation type="submission" date="2023-05" db="EMBL/GenBank/DDBJ databases">
        <title>A 100% complete, gapless, phased diploid assembly of the Scenedesmus obliquus UTEX 3031 genome.</title>
        <authorList>
            <person name="Biondi T.C."/>
            <person name="Hanschen E.R."/>
            <person name="Kwon T."/>
            <person name="Eng W."/>
            <person name="Kruse C.P.S."/>
            <person name="Koehler S.I."/>
            <person name="Kunde Y."/>
            <person name="Gleasner C.D."/>
            <person name="You Mak K.T."/>
            <person name="Polle J."/>
            <person name="Hovde B.T."/>
            <person name="Starkenburg S.R."/>
        </authorList>
    </citation>
    <scope>NUCLEOTIDE SEQUENCE [LARGE SCALE GENOMIC DNA]</scope>
    <source>
        <strain evidence="4 5">DOE0152z</strain>
    </source>
</reference>
<keyword evidence="1" id="KW-0547">Nucleotide-binding</keyword>
<evidence type="ECO:0000256" key="3">
    <source>
        <dbReference type="ARBA" id="ARBA00025768"/>
    </source>
</evidence>
<accession>A0ABY8UHN7</accession>
<organism evidence="4 5">
    <name type="scientific">Tetradesmus obliquus</name>
    <name type="common">Green alga</name>
    <name type="synonym">Acutodesmus obliquus</name>
    <dbReference type="NCBI Taxonomy" id="3088"/>
    <lineage>
        <taxon>Eukaryota</taxon>
        <taxon>Viridiplantae</taxon>
        <taxon>Chlorophyta</taxon>
        <taxon>core chlorophytes</taxon>
        <taxon>Chlorophyceae</taxon>
        <taxon>CS clade</taxon>
        <taxon>Sphaeropleales</taxon>
        <taxon>Scenedesmaceae</taxon>
        <taxon>Tetradesmus</taxon>
    </lineage>
</organism>
<protein>
    <recommendedName>
        <fullName evidence="6">AAA+ ATPase domain-containing protein</fullName>
    </recommendedName>
</protein>
<dbReference type="InterPro" id="IPR027417">
    <property type="entry name" value="P-loop_NTPase"/>
</dbReference>
<proteinExistence type="inferred from homology"/>
<dbReference type="Gene3D" id="3.40.50.300">
    <property type="entry name" value="P-loop containing nucleotide triphosphate hydrolases"/>
    <property type="match status" value="1"/>
</dbReference>
<evidence type="ECO:0000313" key="4">
    <source>
        <dbReference type="EMBL" id="WIA19681.1"/>
    </source>
</evidence>
<evidence type="ECO:0000313" key="5">
    <source>
        <dbReference type="Proteomes" id="UP001244341"/>
    </source>
</evidence>
<dbReference type="InterPro" id="IPR013641">
    <property type="entry name" value="KTI12/PSTK"/>
</dbReference>
<dbReference type="SUPFAM" id="SSF52540">
    <property type="entry name" value="P-loop containing nucleoside triphosphate hydrolases"/>
    <property type="match status" value="1"/>
</dbReference>
<evidence type="ECO:0000256" key="1">
    <source>
        <dbReference type="ARBA" id="ARBA00022741"/>
    </source>
</evidence>
<keyword evidence="5" id="KW-1185">Reference proteome</keyword>
<dbReference type="Proteomes" id="UP001244341">
    <property type="component" value="Chromosome 11b"/>
</dbReference>
<dbReference type="Pfam" id="PF08433">
    <property type="entry name" value="KTI12"/>
    <property type="match status" value="1"/>
</dbReference>
<dbReference type="PANTHER" id="PTHR12435">
    <property type="match status" value="1"/>
</dbReference>
<evidence type="ECO:0000256" key="2">
    <source>
        <dbReference type="ARBA" id="ARBA00022840"/>
    </source>
</evidence>
<dbReference type="CDD" id="cd02019">
    <property type="entry name" value="NK"/>
    <property type="match status" value="1"/>
</dbReference>
<evidence type="ECO:0008006" key="6">
    <source>
        <dbReference type="Google" id="ProtNLM"/>
    </source>
</evidence>
<sequence>MPLIVLSGQPCSGKSTVAATLQQLLQPSHPVHVVDEPSLHLERNAAYQTTVQEKATRGTLKSAVERAISKKTVIILDSLNNIKGYRYELWCVARAAGTRYVMVHVATPAATCSEWNAARPDGQRYSEAVFQDLAGRFETPDSRNRWDAPLFTVRPGSADEASVLAAAAAAAIGAPLQQQQQQQQGADLASDAGGLQEGLQEGLQDGLQEEQLLHQGALPGELQPTIATTNPALLGTNVLHELDRAVQDVVSRILEVQQLAPAGGAAGCMIDLGHAGRLMPERHLPLAELRRHKRSFLKLATKVTFSRLQDPAAAQRMFVDYIKQQLAAAG</sequence>
<dbReference type="EMBL" id="CP126218">
    <property type="protein sequence ID" value="WIA19681.1"/>
    <property type="molecule type" value="Genomic_DNA"/>
</dbReference>
<keyword evidence="2" id="KW-0067">ATP-binding</keyword>
<name>A0ABY8UHN7_TETOB</name>
<comment type="similarity">
    <text evidence="3">Belongs to the KTI12 family.</text>
</comment>
<gene>
    <name evidence="4" type="ORF">OEZ85_005609</name>
</gene>